<evidence type="ECO:0000313" key="1">
    <source>
        <dbReference type="EMBL" id="KJV79352.1"/>
    </source>
</evidence>
<reference evidence="1 2" key="1">
    <citation type="submission" date="2015-01" db="EMBL/GenBank/DDBJ databases">
        <title>Genome Sequencing of Rickettsiales.</title>
        <authorList>
            <person name="Daugherty S.C."/>
            <person name="Su Q."/>
            <person name="Abolude K."/>
            <person name="Beier-Sexton M."/>
            <person name="Carlyon J.A."/>
            <person name="Carter R."/>
            <person name="Day N.P."/>
            <person name="Dumler S.J."/>
            <person name="Dyachenko V."/>
            <person name="Godinez A."/>
            <person name="Kurtti T.J."/>
            <person name="Lichay M."/>
            <person name="Mullins K.E."/>
            <person name="Ott S."/>
            <person name="Pappas-Brown V."/>
            <person name="Paris D.H."/>
            <person name="Patel P."/>
            <person name="Richards A.L."/>
            <person name="Sadzewicz L."/>
            <person name="Sears K."/>
            <person name="Seidman D."/>
            <person name="Sengamalay N."/>
            <person name="Stenos J."/>
            <person name="Tallon L.J."/>
            <person name="Vincent G."/>
            <person name="Fraser C.M."/>
            <person name="Munderloh U."/>
            <person name="Dunning-Hotopp J.C."/>
        </authorList>
    </citation>
    <scope>NUCLEOTIDE SEQUENCE [LARGE SCALE GENOMIC DNA]</scope>
    <source>
        <strain evidence="1 2">Ect</strain>
    </source>
</reference>
<dbReference type="Proteomes" id="UP000033591">
    <property type="component" value="Unassembled WGS sequence"/>
</dbReference>
<sequence length="43" mass="5018">MKADFIKNAPYQNDDKIFLPKNFESLKRLINSSYEYSSGKTNT</sequence>
<organism evidence="1 2">
    <name type="scientific">Rickettsia rhipicephali str. Ect</name>
    <dbReference type="NCBI Taxonomy" id="1359199"/>
    <lineage>
        <taxon>Bacteria</taxon>
        <taxon>Pseudomonadati</taxon>
        <taxon>Pseudomonadota</taxon>
        <taxon>Alphaproteobacteria</taxon>
        <taxon>Rickettsiales</taxon>
        <taxon>Rickettsiaceae</taxon>
        <taxon>Rickettsieae</taxon>
        <taxon>Rickettsia</taxon>
        <taxon>spotted fever group</taxon>
    </lineage>
</organism>
<name>A0A0F3PHD2_RICRH</name>
<gene>
    <name evidence="1" type="ORF">RMAECT_1018</name>
</gene>
<dbReference type="EMBL" id="LAOC01000001">
    <property type="protein sequence ID" value="KJV79352.1"/>
    <property type="molecule type" value="Genomic_DNA"/>
</dbReference>
<evidence type="ECO:0000313" key="2">
    <source>
        <dbReference type="Proteomes" id="UP000033591"/>
    </source>
</evidence>
<comment type="caution">
    <text evidence="1">The sequence shown here is derived from an EMBL/GenBank/DDBJ whole genome shotgun (WGS) entry which is preliminary data.</text>
</comment>
<dbReference type="PATRIC" id="fig|1359199.3.peg.999"/>
<dbReference type="AlphaFoldDB" id="A0A0F3PHD2"/>
<proteinExistence type="predicted"/>
<accession>A0A0F3PHD2</accession>
<protein>
    <submittedName>
        <fullName evidence="1">Uncharacterized protein</fullName>
    </submittedName>
</protein>